<dbReference type="SUPFAM" id="SSF50985">
    <property type="entry name" value="RCC1/BLIP-II"/>
    <property type="match status" value="1"/>
</dbReference>
<dbReference type="InterPro" id="IPR052830">
    <property type="entry name" value="RCC1_domain-containing"/>
</dbReference>
<accession>A0A3P7JK43</accession>
<gene>
    <name evidence="1" type="ORF">SVUK_LOCUS21068</name>
</gene>
<dbReference type="PANTHER" id="PTHR46849">
    <property type="entry name" value="RCC1 DOMAIN-CONTAINING PROTEIN 1"/>
    <property type="match status" value="1"/>
</dbReference>
<protein>
    <submittedName>
        <fullName evidence="1">Uncharacterized protein</fullName>
    </submittedName>
</protein>
<dbReference type="EMBL" id="UYYB01149938">
    <property type="protein sequence ID" value="VDM86070.1"/>
    <property type="molecule type" value="Genomic_DNA"/>
</dbReference>
<dbReference type="Gene3D" id="2.130.10.30">
    <property type="entry name" value="Regulator of chromosome condensation 1/beta-lactamase-inhibitor protein II"/>
    <property type="match status" value="1"/>
</dbReference>
<evidence type="ECO:0000313" key="1">
    <source>
        <dbReference type="EMBL" id="VDM86070.1"/>
    </source>
</evidence>
<feature type="non-terminal residue" evidence="1">
    <location>
        <position position="1"/>
    </location>
</feature>
<dbReference type="Pfam" id="PF13540">
    <property type="entry name" value="RCC1_2"/>
    <property type="match status" value="1"/>
</dbReference>
<organism evidence="1 2">
    <name type="scientific">Strongylus vulgaris</name>
    <name type="common">Blood worm</name>
    <dbReference type="NCBI Taxonomy" id="40348"/>
    <lineage>
        <taxon>Eukaryota</taxon>
        <taxon>Metazoa</taxon>
        <taxon>Ecdysozoa</taxon>
        <taxon>Nematoda</taxon>
        <taxon>Chromadorea</taxon>
        <taxon>Rhabditida</taxon>
        <taxon>Rhabditina</taxon>
        <taxon>Rhabditomorpha</taxon>
        <taxon>Strongyloidea</taxon>
        <taxon>Strongylidae</taxon>
        <taxon>Strongylus</taxon>
    </lineage>
</organism>
<keyword evidence="2" id="KW-1185">Reference proteome</keyword>
<name>A0A3P7JK43_STRVU</name>
<dbReference type="InterPro" id="IPR009091">
    <property type="entry name" value="RCC1/BLIP-II"/>
</dbReference>
<dbReference type="PANTHER" id="PTHR46849:SF1">
    <property type="entry name" value="RCC1 DOMAIN-CONTAINING PROTEIN 1"/>
    <property type="match status" value="1"/>
</dbReference>
<dbReference type="Proteomes" id="UP000270094">
    <property type="component" value="Unassembled WGS sequence"/>
</dbReference>
<dbReference type="AlphaFoldDB" id="A0A3P7JK43"/>
<sequence length="111" mass="12683">LYSRGELGIGLIPRVTELTWLEALEGIHVTRIAAAGWHSAALTGDGDVYVWGWNHRGQLGDEKYYDQEPDKKTEEILASDAQVDMVFINRREERALQEGYGEFEYPVRDKD</sequence>
<evidence type="ECO:0000313" key="2">
    <source>
        <dbReference type="Proteomes" id="UP000270094"/>
    </source>
</evidence>
<dbReference type="OrthoDB" id="5370059at2759"/>
<proteinExistence type="predicted"/>
<reference evidence="1 2" key="1">
    <citation type="submission" date="2018-11" db="EMBL/GenBank/DDBJ databases">
        <authorList>
            <consortium name="Pathogen Informatics"/>
        </authorList>
    </citation>
    <scope>NUCLEOTIDE SEQUENCE [LARGE SCALE GENOMIC DNA]</scope>
</reference>